<reference evidence="1 2" key="1">
    <citation type="submission" date="2019-11" db="EMBL/GenBank/DDBJ databases">
        <title>Pedobacter sp. HMF7647 Genome sequencing and assembly.</title>
        <authorList>
            <person name="Kang H."/>
            <person name="Kim H."/>
            <person name="Joh K."/>
        </authorList>
    </citation>
    <scope>NUCLEOTIDE SEQUENCE [LARGE SCALE GENOMIC DNA]</scope>
    <source>
        <strain evidence="1 2">HMF7647</strain>
    </source>
</reference>
<dbReference type="EMBL" id="WVHT01000002">
    <property type="protein sequence ID" value="MXV50165.1"/>
    <property type="molecule type" value="Genomic_DNA"/>
</dbReference>
<sequence length="95" mass="11178">MSGRLITITEFCSHYQLDSGFVNALSDYELIHITRVDEQQFIAEDELYLIEKYTRLHQDLNINVEGIEAVSNLLDKIKSLQREIENLQTRLRLHD</sequence>
<evidence type="ECO:0000313" key="2">
    <source>
        <dbReference type="Proteomes" id="UP000466586"/>
    </source>
</evidence>
<accession>A0A7K1Y6G7</accession>
<organism evidence="1 2">
    <name type="scientific">Hufsiella arboris</name>
    <dbReference type="NCBI Taxonomy" id="2695275"/>
    <lineage>
        <taxon>Bacteria</taxon>
        <taxon>Pseudomonadati</taxon>
        <taxon>Bacteroidota</taxon>
        <taxon>Sphingobacteriia</taxon>
        <taxon>Sphingobacteriales</taxon>
        <taxon>Sphingobacteriaceae</taxon>
        <taxon>Hufsiella</taxon>
    </lineage>
</organism>
<dbReference type="Gene3D" id="1.10.1660.10">
    <property type="match status" value="1"/>
</dbReference>
<name>A0A7K1Y6G7_9SPHI</name>
<dbReference type="AlphaFoldDB" id="A0A7K1Y6G7"/>
<protein>
    <submittedName>
        <fullName evidence="1">MerR family transcriptional regulator</fullName>
    </submittedName>
</protein>
<comment type="caution">
    <text evidence="1">The sequence shown here is derived from an EMBL/GenBank/DDBJ whole genome shotgun (WGS) entry which is preliminary data.</text>
</comment>
<gene>
    <name evidence="1" type="ORF">GS399_04220</name>
</gene>
<dbReference type="Proteomes" id="UP000466586">
    <property type="component" value="Unassembled WGS sequence"/>
</dbReference>
<dbReference type="Pfam" id="PF13591">
    <property type="entry name" value="MerR_2"/>
    <property type="match status" value="1"/>
</dbReference>
<dbReference type="RefSeq" id="WP_160843346.1">
    <property type="nucleotide sequence ID" value="NZ_WVHT01000002.1"/>
</dbReference>
<evidence type="ECO:0000313" key="1">
    <source>
        <dbReference type="EMBL" id="MXV50165.1"/>
    </source>
</evidence>
<keyword evidence="2" id="KW-1185">Reference proteome</keyword>
<proteinExistence type="predicted"/>